<keyword evidence="3" id="KW-0862">Zinc</keyword>
<evidence type="ECO:0000256" key="1">
    <source>
        <dbReference type="ARBA" id="ARBA00022723"/>
    </source>
</evidence>
<evidence type="ECO:0000256" key="2">
    <source>
        <dbReference type="ARBA" id="ARBA00022771"/>
    </source>
</evidence>
<evidence type="ECO:0000256" key="3">
    <source>
        <dbReference type="ARBA" id="ARBA00022833"/>
    </source>
</evidence>
<evidence type="ECO:0000256" key="4">
    <source>
        <dbReference type="PROSITE-ProRule" id="PRU00134"/>
    </source>
</evidence>
<name>A0A1X7U948_AMPQE</name>
<reference evidence="6" key="1">
    <citation type="submission" date="2017-05" db="UniProtKB">
        <authorList>
            <consortium name="EnsemblMetazoa"/>
        </authorList>
    </citation>
    <scope>IDENTIFICATION</scope>
</reference>
<dbReference type="PROSITE" id="PS50865">
    <property type="entry name" value="ZF_MYND_2"/>
    <property type="match status" value="1"/>
</dbReference>
<dbReference type="Gene3D" id="6.10.140.2220">
    <property type="match status" value="1"/>
</dbReference>
<dbReference type="AlphaFoldDB" id="A0A1X7U948"/>
<dbReference type="PROSITE" id="PS01360">
    <property type="entry name" value="ZF_MYND_1"/>
    <property type="match status" value="1"/>
</dbReference>
<dbReference type="InParanoid" id="A0A1X7U948"/>
<feature type="domain" description="MYND-type" evidence="5">
    <location>
        <begin position="187"/>
        <end position="226"/>
    </location>
</feature>
<dbReference type="SUPFAM" id="SSF144232">
    <property type="entry name" value="HIT/MYND zinc finger-like"/>
    <property type="match status" value="1"/>
</dbReference>
<dbReference type="Pfam" id="PF01753">
    <property type="entry name" value="zf-MYND"/>
    <property type="match status" value="1"/>
</dbReference>
<keyword evidence="2 4" id="KW-0863">Zinc-finger</keyword>
<dbReference type="eggNOG" id="ENOG502S9I1">
    <property type="taxonomic scope" value="Eukaryota"/>
</dbReference>
<proteinExistence type="predicted"/>
<dbReference type="EnsemblMetazoa" id="Aqu2.1.24285_001">
    <property type="protein sequence ID" value="Aqu2.1.24285_001"/>
    <property type="gene ID" value="Aqu2.1.24285"/>
</dbReference>
<accession>A0A1X7U948</accession>
<dbReference type="InterPro" id="IPR002893">
    <property type="entry name" value="Znf_MYND"/>
</dbReference>
<evidence type="ECO:0000259" key="5">
    <source>
        <dbReference type="PROSITE" id="PS50865"/>
    </source>
</evidence>
<sequence length="251" mass="28290">MAIFRPTHPDIEGLCSSSKIKEEAMSETPGFGTKKSKKSSNKSGDLLSQKLFAPPFSGLPYDNDVDEIYYTPNYFGVHSPCRNWVFLGEITNANYSLSPFLRNRVIVTDRSGRKNIPLFFYPESGVFDFHTLKVGHTIAILFAEQHYFMDGSIGIRIESLDYVKVIPCGLNELAELSKQYSSSKDTCWGCGQESKSLKKCGACKNAWYCNETCQRQDWGKGHKKACKAMADFLFLHSLGFSPVVSTRITWR</sequence>
<dbReference type="GO" id="GO:0008270">
    <property type="term" value="F:zinc ion binding"/>
    <property type="evidence" value="ECO:0007669"/>
    <property type="project" value="UniProtKB-KW"/>
</dbReference>
<protein>
    <recommendedName>
        <fullName evidence="5">MYND-type domain-containing protein</fullName>
    </recommendedName>
</protein>
<dbReference type="STRING" id="400682.A0A1X7U948"/>
<keyword evidence="1" id="KW-0479">Metal-binding</keyword>
<evidence type="ECO:0000313" key="6">
    <source>
        <dbReference type="EnsemblMetazoa" id="Aqu2.1.24285_001"/>
    </source>
</evidence>
<organism evidence="6">
    <name type="scientific">Amphimedon queenslandica</name>
    <name type="common">Sponge</name>
    <dbReference type="NCBI Taxonomy" id="400682"/>
    <lineage>
        <taxon>Eukaryota</taxon>
        <taxon>Metazoa</taxon>
        <taxon>Porifera</taxon>
        <taxon>Demospongiae</taxon>
        <taxon>Heteroscleromorpha</taxon>
        <taxon>Haplosclerida</taxon>
        <taxon>Niphatidae</taxon>
        <taxon>Amphimedon</taxon>
    </lineage>
</organism>